<accession>A0A1Q2ZZN1</accession>
<evidence type="ECO:0000313" key="1">
    <source>
        <dbReference type="EMBL" id="GAV48868.1"/>
    </source>
</evidence>
<dbReference type="Proteomes" id="UP000187013">
    <property type="component" value="Unassembled WGS sequence"/>
</dbReference>
<comment type="caution">
    <text evidence="1">The sequence shown here is derived from an EMBL/GenBank/DDBJ whole genome shotgun (WGS) entry which is preliminary data.</text>
</comment>
<name>A0A1Q2ZZN1_ZYGRO</name>
<reference evidence="1 2" key="1">
    <citation type="submission" date="2016-08" db="EMBL/GenBank/DDBJ databases">
        <title>Draft genome sequence of allopolyploid Zygosaccharomyces rouxii.</title>
        <authorList>
            <person name="Watanabe J."/>
            <person name="Uehara K."/>
            <person name="Mogi Y."/>
            <person name="Tsukioka Y."/>
        </authorList>
    </citation>
    <scope>NUCLEOTIDE SEQUENCE [LARGE SCALE GENOMIC DNA]</scope>
    <source>
        <strain evidence="1 2">NBRC 110957</strain>
    </source>
</reference>
<protein>
    <submittedName>
        <fullName evidence="1">Uncharacterized protein</fullName>
    </submittedName>
</protein>
<organism evidence="1 2">
    <name type="scientific">Zygosaccharomyces rouxii</name>
    <dbReference type="NCBI Taxonomy" id="4956"/>
    <lineage>
        <taxon>Eukaryota</taxon>
        <taxon>Fungi</taxon>
        <taxon>Dikarya</taxon>
        <taxon>Ascomycota</taxon>
        <taxon>Saccharomycotina</taxon>
        <taxon>Saccharomycetes</taxon>
        <taxon>Saccharomycetales</taxon>
        <taxon>Saccharomycetaceae</taxon>
        <taxon>Zygosaccharomyces</taxon>
    </lineage>
</organism>
<dbReference type="AlphaFoldDB" id="A0A1Q2ZZN1"/>
<proteinExistence type="predicted"/>
<evidence type="ECO:0000313" key="2">
    <source>
        <dbReference type="Proteomes" id="UP000187013"/>
    </source>
</evidence>
<dbReference type="EMBL" id="BDGX01000014">
    <property type="protein sequence ID" value="GAV48868.1"/>
    <property type="molecule type" value="Genomic_DNA"/>
</dbReference>
<gene>
    <name evidence="1" type="ORF">ZYGR_0N02730</name>
</gene>
<sequence>MIVLYQEVQVRFQKNKGKTLQYITHRDSNRSFWGGLSGVVVMDSTVPVDLTTLQETLEHLHQVINGLAFYLNTVRLKKSEIRQCCESYWYGEQLGVSCDPHRDICRLQEIASMARLVHNMSVPLNSISLIEIQEHIKKLFPSNPVHKLETVSYFSSPSLDEKLLTSVVVDLLISVCRGLTGTDHQTSPHLQKEIVSIINMRFIRP</sequence>
<dbReference type="eggNOG" id="ENOG502T228">
    <property type="taxonomic scope" value="Eukaryota"/>
</dbReference>